<dbReference type="InterPro" id="IPR011990">
    <property type="entry name" value="TPR-like_helical_dom_sf"/>
</dbReference>
<evidence type="ECO:0000313" key="9">
    <source>
        <dbReference type="EMBL" id="TMQ54915.1"/>
    </source>
</evidence>
<dbReference type="Proteomes" id="UP000319829">
    <property type="component" value="Unassembled WGS sequence"/>
</dbReference>
<dbReference type="GO" id="GO:0003677">
    <property type="term" value="F:DNA binding"/>
    <property type="evidence" value="ECO:0007669"/>
    <property type="project" value="UniProtKB-KW"/>
</dbReference>
<dbReference type="InterPro" id="IPR022691">
    <property type="entry name" value="Tscrpt_elong_fac_GreA/B_N"/>
</dbReference>
<dbReference type="PANTHER" id="PTHR30437:SF4">
    <property type="entry name" value="TRANSCRIPTION ELONGATION FACTOR GREA"/>
    <property type="match status" value="1"/>
</dbReference>
<evidence type="ECO:0000256" key="2">
    <source>
        <dbReference type="ARBA" id="ARBA00013729"/>
    </source>
</evidence>
<evidence type="ECO:0000256" key="6">
    <source>
        <dbReference type="ARBA" id="ARBA00030776"/>
    </source>
</evidence>
<dbReference type="GO" id="GO:0032784">
    <property type="term" value="P:regulation of DNA-templated transcription elongation"/>
    <property type="evidence" value="ECO:0007669"/>
    <property type="project" value="InterPro"/>
</dbReference>
<dbReference type="InterPro" id="IPR023459">
    <property type="entry name" value="Tscrpt_elong_fac_GreA/B_fam"/>
</dbReference>
<keyword evidence="3" id="KW-0805">Transcription regulation</keyword>
<dbReference type="Pfam" id="PF03449">
    <property type="entry name" value="GreA_GreB_N"/>
    <property type="match status" value="1"/>
</dbReference>
<dbReference type="PANTHER" id="PTHR30437">
    <property type="entry name" value="TRANSCRIPTION ELONGATION FACTOR GREA"/>
    <property type="match status" value="1"/>
</dbReference>
<feature type="domain" description="Transcription elongation factor GreA/GreB N-terminal" evidence="8">
    <location>
        <begin position="775"/>
        <end position="842"/>
    </location>
</feature>
<organism evidence="9 10">
    <name type="scientific">Eiseniibacteriota bacterium</name>
    <dbReference type="NCBI Taxonomy" id="2212470"/>
    <lineage>
        <taxon>Bacteria</taxon>
        <taxon>Candidatus Eiseniibacteriota</taxon>
    </lineage>
</organism>
<dbReference type="SUPFAM" id="SSF54534">
    <property type="entry name" value="FKBP-like"/>
    <property type="match status" value="1"/>
</dbReference>
<dbReference type="AlphaFoldDB" id="A0A538SU65"/>
<dbReference type="Gene3D" id="1.10.287.180">
    <property type="entry name" value="Transcription elongation factor, GreA/GreB, N-terminal domain"/>
    <property type="match status" value="1"/>
</dbReference>
<evidence type="ECO:0000256" key="1">
    <source>
        <dbReference type="ARBA" id="ARBA00008213"/>
    </source>
</evidence>
<evidence type="ECO:0000259" key="7">
    <source>
        <dbReference type="Pfam" id="PF01272"/>
    </source>
</evidence>
<keyword evidence="4" id="KW-0238">DNA-binding</keyword>
<keyword evidence="5" id="KW-0804">Transcription</keyword>
<evidence type="ECO:0000256" key="3">
    <source>
        <dbReference type="ARBA" id="ARBA00023015"/>
    </source>
</evidence>
<dbReference type="InterPro" id="IPR036953">
    <property type="entry name" value="GreA/GreB_C_sf"/>
</dbReference>
<evidence type="ECO:0000259" key="8">
    <source>
        <dbReference type="Pfam" id="PF03449"/>
    </source>
</evidence>
<dbReference type="InterPro" id="IPR036805">
    <property type="entry name" value="Tscrpt_elong_fac_GreA/B_N_sf"/>
</dbReference>
<evidence type="ECO:0000313" key="10">
    <source>
        <dbReference type="Proteomes" id="UP000319829"/>
    </source>
</evidence>
<dbReference type="GO" id="GO:0006354">
    <property type="term" value="P:DNA-templated transcription elongation"/>
    <property type="evidence" value="ECO:0007669"/>
    <property type="project" value="TreeGrafter"/>
</dbReference>
<dbReference type="Pfam" id="PF01272">
    <property type="entry name" value="GreA_GreB"/>
    <property type="match status" value="1"/>
</dbReference>
<evidence type="ECO:0000256" key="5">
    <source>
        <dbReference type="ARBA" id="ARBA00023163"/>
    </source>
</evidence>
<accession>A0A538SU65</accession>
<feature type="domain" description="Transcription elongation factor GreA/GreB C-terminal" evidence="7">
    <location>
        <begin position="853"/>
        <end position="927"/>
    </location>
</feature>
<gene>
    <name evidence="9" type="ORF">E6K74_04695</name>
</gene>
<dbReference type="SUPFAM" id="SSF46557">
    <property type="entry name" value="GreA transcript cleavage protein, N-terminal domain"/>
    <property type="match status" value="1"/>
</dbReference>
<dbReference type="Gene3D" id="3.10.50.30">
    <property type="entry name" value="Transcription elongation factor, GreA/GreB, C-terminal domain"/>
    <property type="match status" value="1"/>
</dbReference>
<protein>
    <recommendedName>
        <fullName evidence="2">Transcription elongation factor GreA</fullName>
    </recommendedName>
    <alternativeName>
        <fullName evidence="6">Transcript cleavage factor GreA</fullName>
    </alternativeName>
</protein>
<comment type="similarity">
    <text evidence="1">Belongs to the GreA/GreB family.</text>
</comment>
<comment type="caution">
    <text evidence="9">The sequence shown here is derived from an EMBL/GenBank/DDBJ whole genome shotgun (WGS) entry which is preliminary data.</text>
</comment>
<dbReference type="Gene3D" id="1.25.40.10">
    <property type="entry name" value="Tetratricopeptide repeat domain"/>
    <property type="match status" value="1"/>
</dbReference>
<reference evidence="9 10" key="1">
    <citation type="journal article" date="2019" name="Nat. Microbiol.">
        <title>Mediterranean grassland soil C-N compound turnover is dependent on rainfall and depth, and is mediated by genomically divergent microorganisms.</title>
        <authorList>
            <person name="Diamond S."/>
            <person name="Andeer P.F."/>
            <person name="Li Z."/>
            <person name="Crits-Christoph A."/>
            <person name="Burstein D."/>
            <person name="Anantharaman K."/>
            <person name="Lane K.R."/>
            <person name="Thomas B.C."/>
            <person name="Pan C."/>
            <person name="Northen T.R."/>
            <person name="Banfield J.F."/>
        </authorList>
    </citation>
    <scope>NUCLEOTIDE SEQUENCE [LARGE SCALE GENOMIC DNA]</scope>
    <source>
        <strain evidence="9">WS_4</strain>
    </source>
</reference>
<evidence type="ECO:0000256" key="4">
    <source>
        <dbReference type="ARBA" id="ARBA00023125"/>
    </source>
</evidence>
<dbReference type="GO" id="GO:0070063">
    <property type="term" value="F:RNA polymerase binding"/>
    <property type="evidence" value="ECO:0007669"/>
    <property type="project" value="InterPro"/>
</dbReference>
<dbReference type="InterPro" id="IPR001437">
    <property type="entry name" value="Tscrpt_elong_fac_GreA/B_C"/>
</dbReference>
<dbReference type="FunFam" id="1.10.287.180:FF:000001">
    <property type="entry name" value="Transcription elongation factor GreA"/>
    <property type="match status" value="1"/>
</dbReference>
<sequence>MTRFFWSMGEPSRAEVFANRTAECTTTLPMRYPGWSGGNDRIMDADFRTYLRAAQGEEPPIGAGEPRWAETEALARKLIAGGQAEPALKALKLEPQARKRWDLLLLAGLLNDALGERGASLEAFEVVGDKLAAAEDREGVRTLLPRFLEPAPVSAAVRLLHFLARHSVTDEERMGLLRQALEIRPNDPHFLSELSQILERGGEPDEARGMRLRAIELWLELNHPEAVSDELLRVVEEDLPREPARVGRILLRYAAAVSWEDSEAILDLALPELTRRGAGLWSWRELEPVGARAPQTIEARKLLATLLRIAVASEPDPDAIVAGSGIQNHTEPFAGVRARVPKILSLPPGADVVHATWGLGRVAANDGESVSLEFPGRAGHKMSLAMAARSLDRLPPDGIRVLAAREPERMRELIRTRDPQIVVSALRDLGGTATQAQMKPRIEAVLPPGEWSAWWKETKENLKNDPRLDLSEAYQQLFKLASEEKSREVSLPELSPRAGEAGLGLIRRFLREHPEQESRLASHAAKVIARWAEDPKLDTTVRAQALHHAVSWNALASDAARDVLDTLIVEGLSPGDLTLSQQQDALIDLAKGARQEETFLWRAIESRLPRLRESGRSRLRALLGPAFGKAVSNQLQRAAESPALAARLIEHYASNPGEEGAPPPPALLMSTLRLLERDGAGVPGVSERLLELLGPEGALRRLVLERPLDPETAESLERTVLHWRGSERRLQPVLEFLRSAGHTQVAEAHEARRSATAQTLLEGKSIEDLETRHTIMSRPTYERLEAEFKKLKLDLKTVIPAAIEKARQLGDLRENAEYEAAKQRQANAAARAQELMNLLDRTRLLETIEVDATRVGVGTEVRLEPVDSPGAPALEYWILGEGDHALGPGILSYRAPILKPLLGKPEGAQAVLEVPEGARAYRIASIRKRLPGEAA</sequence>
<name>A0A538SU65_UNCEI</name>
<dbReference type="EMBL" id="VBOU01000048">
    <property type="protein sequence ID" value="TMQ54915.1"/>
    <property type="molecule type" value="Genomic_DNA"/>
</dbReference>
<proteinExistence type="inferred from homology"/>